<protein>
    <submittedName>
        <fullName evidence="1">Uncharacterized protein</fullName>
    </submittedName>
</protein>
<dbReference type="Proteomes" id="UP000594874">
    <property type="component" value="Chromosome"/>
</dbReference>
<evidence type="ECO:0000313" key="1">
    <source>
        <dbReference type="EMBL" id="QOR04085.1"/>
    </source>
</evidence>
<organism evidence="1 2">
    <name type="scientific">Campylobacter cuniculorum</name>
    <dbReference type="NCBI Taxonomy" id="374106"/>
    <lineage>
        <taxon>Bacteria</taxon>
        <taxon>Pseudomonadati</taxon>
        <taxon>Campylobacterota</taxon>
        <taxon>Epsilonproteobacteria</taxon>
        <taxon>Campylobacterales</taxon>
        <taxon>Campylobacteraceae</taxon>
        <taxon>Campylobacter</taxon>
    </lineage>
</organism>
<dbReference type="EMBL" id="CP063091">
    <property type="protein sequence ID" value="QOR04085.1"/>
    <property type="molecule type" value="Genomic_DNA"/>
</dbReference>
<dbReference type="RefSeq" id="WP_051521734.1">
    <property type="nucleotide sequence ID" value="NZ_CP063091.1"/>
</dbReference>
<gene>
    <name evidence="1" type="ORF">A0071_07960</name>
</gene>
<name>A0ABX6TY97_9BACT</name>
<sequence>MLHPILEDNEIKCIHGGIVQLKSNLGKSIQDKNIPFILETDLLYSSIIGCPNPPTSGEPCTQVASILPSARGFKKHNEDYAIMQDLVSSGVFSDREVPYGV</sequence>
<reference evidence="1 2" key="1">
    <citation type="submission" date="2020-10" db="EMBL/GenBank/DDBJ databases">
        <title>Campylobacter and Helicobacter PacBio genomes.</title>
        <authorList>
            <person name="Lane C."/>
        </authorList>
    </citation>
    <scope>NUCLEOTIDE SEQUENCE [LARGE SCALE GENOMIC DNA]</scope>
    <source>
        <strain evidence="1 2">2010D-8469</strain>
    </source>
</reference>
<proteinExistence type="predicted"/>
<accession>A0ABX6TY97</accession>
<keyword evidence="2" id="KW-1185">Reference proteome</keyword>
<evidence type="ECO:0000313" key="2">
    <source>
        <dbReference type="Proteomes" id="UP000594874"/>
    </source>
</evidence>